<sequence length="72" mass="8306">MLSERRGTSDWQLENRSFRDSLITTTVTTLIVFWSTLYGRGTREIPRPTYQTVMEALLSDVDDPPDPLRGVF</sequence>
<organism evidence="2 3">
    <name type="scientific">Aspergillus versicolor CBS 583.65</name>
    <dbReference type="NCBI Taxonomy" id="1036611"/>
    <lineage>
        <taxon>Eukaryota</taxon>
        <taxon>Fungi</taxon>
        <taxon>Dikarya</taxon>
        <taxon>Ascomycota</taxon>
        <taxon>Pezizomycotina</taxon>
        <taxon>Eurotiomycetes</taxon>
        <taxon>Eurotiomycetidae</taxon>
        <taxon>Eurotiales</taxon>
        <taxon>Aspergillaceae</taxon>
        <taxon>Aspergillus</taxon>
        <taxon>Aspergillus subgen. Nidulantes</taxon>
    </lineage>
</organism>
<keyword evidence="1" id="KW-0472">Membrane</keyword>
<keyword evidence="1" id="KW-1133">Transmembrane helix</keyword>
<dbReference type="EMBL" id="KV878128">
    <property type="protein sequence ID" value="OJJ01474.1"/>
    <property type="molecule type" value="Genomic_DNA"/>
</dbReference>
<protein>
    <submittedName>
        <fullName evidence="2">Uncharacterized protein</fullName>
    </submittedName>
</protein>
<dbReference type="GeneID" id="63727772"/>
<gene>
    <name evidence="2" type="ORF">ASPVEDRAFT_41056</name>
</gene>
<dbReference type="VEuPathDB" id="FungiDB:ASPVEDRAFT_41056"/>
<feature type="transmembrane region" description="Helical" evidence="1">
    <location>
        <begin position="21"/>
        <end position="39"/>
    </location>
</feature>
<evidence type="ECO:0000313" key="2">
    <source>
        <dbReference type="EMBL" id="OJJ01474.1"/>
    </source>
</evidence>
<keyword evidence="1" id="KW-0812">Transmembrane</keyword>
<dbReference type="Proteomes" id="UP000184073">
    <property type="component" value="Unassembled WGS sequence"/>
</dbReference>
<reference evidence="3" key="1">
    <citation type="journal article" date="2017" name="Genome Biol.">
        <title>Comparative genomics reveals high biological diversity and specific adaptations in the industrially and medically important fungal genus Aspergillus.</title>
        <authorList>
            <person name="de Vries R.P."/>
            <person name="Riley R."/>
            <person name="Wiebenga A."/>
            <person name="Aguilar-Osorio G."/>
            <person name="Amillis S."/>
            <person name="Uchima C.A."/>
            <person name="Anderluh G."/>
            <person name="Asadollahi M."/>
            <person name="Askin M."/>
            <person name="Barry K."/>
            <person name="Battaglia E."/>
            <person name="Bayram O."/>
            <person name="Benocci T."/>
            <person name="Braus-Stromeyer S.A."/>
            <person name="Caldana C."/>
            <person name="Canovas D."/>
            <person name="Cerqueira G.C."/>
            <person name="Chen F."/>
            <person name="Chen W."/>
            <person name="Choi C."/>
            <person name="Clum A."/>
            <person name="Dos Santos R.A."/>
            <person name="Damasio A.R."/>
            <person name="Diallinas G."/>
            <person name="Emri T."/>
            <person name="Fekete E."/>
            <person name="Flipphi M."/>
            <person name="Freyberg S."/>
            <person name="Gallo A."/>
            <person name="Gournas C."/>
            <person name="Habgood R."/>
            <person name="Hainaut M."/>
            <person name="Harispe M.L."/>
            <person name="Henrissat B."/>
            <person name="Hilden K.S."/>
            <person name="Hope R."/>
            <person name="Hossain A."/>
            <person name="Karabika E."/>
            <person name="Karaffa L."/>
            <person name="Karanyi Z."/>
            <person name="Krasevec N."/>
            <person name="Kuo A."/>
            <person name="Kusch H."/>
            <person name="LaButti K."/>
            <person name="Lagendijk E.L."/>
            <person name="Lapidus A."/>
            <person name="Levasseur A."/>
            <person name="Lindquist E."/>
            <person name="Lipzen A."/>
            <person name="Logrieco A.F."/>
            <person name="MacCabe A."/>
            <person name="Maekelae M.R."/>
            <person name="Malavazi I."/>
            <person name="Melin P."/>
            <person name="Meyer V."/>
            <person name="Mielnichuk N."/>
            <person name="Miskei M."/>
            <person name="Molnar A.P."/>
            <person name="Mule G."/>
            <person name="Ngan C.Y."/>
            <person name="Orejas M."/>
            <person name="Orosz E."/>
            <person name="Ouedraogo J.P."/>
            <person name="Overkamp K.M."/>
            <person name="Park H.-S."/>
            <person name="Perrone G."/>
            <person name="Piumi F."/>
            <person name="Punt P.J."/>
            <person name="Ram A.F."/>
            <person name="Ramon A."/>
            <person name="Rauscher S."/>
            <person name="Record E."/>
            <person name="Riano-Pachon D.M."/>
            <person name="Robert V."/>
            <person name="Roehrig J."/>
            <person name="Ruller R."/>
            <person name="Salamov A."/>
            <person name="Salih N.S."/>
            <person name="Samson R.A."/>
            <person name="Sandor E."/>
            <person name="Sanguinetti M."/>
            <person name="Schuetze T."/>
            <person name="Sepcic K."/>
            <person name="Shelest E."/>
            <person name="Sherlock G."/>
            <person name="Sophianopoulou V."/>
            <person name="Squina F.M."/>
            <person name="Sun H."/>
            <person name="Susca A."/>
            <person name="Todd R.B."/>
            <person name="Tsang A."/>
            <person name="Unkles S.E."/>
            <person name="van de Wiele N."/>
            <person name="van Rossen-Uffink D."/>
            <person name="Oliveira J.V."/>
            <person name="Vesth T.C."/>
            <person name="Visser J."/>
            <person name="Yu J.-H."/>
            <person name="Zhou M."/>
            <person name="Andersen M.R."/>
            <person name="Archer D.B."/>
            <person name="Baker S.E."/>
            <person name="Benoit I."/>
            <person name="Brakhage A.A."/>
            <person name="Braus G.H."/>
            <person name="Fischer R."/>
            <person name="Frisvad J.C."/>
            <person name="Goldman G.H."/>
            <person name="Houbraken J."/>
            <person name="Oakley B."/>
            <person name="Pocsi I."/>
            <person name="Scazzocchio C."/>
            <person name="Seiboth B."/>
            <person name="vanKuyk P.A."/>
            <person name="Wortman J."/>
            <person name="Dyer P.S."/>
            <person name="Grigoriev I.V."/>
        </authorList>
    </citation>
    <scope>NUCLEOTIDE SEQUENCE [LARGE SCALE GENOMIC DNA]</scope>
    <source>
        <strain evidence="3">CBS 583.65</strain>
    </source>
</reference>
<dbReference type="AlphaFoldDB" id="A0A1L9PIX8"/>
<dbReference type="RefSeq" id="XP_040667236.1">
    <property type="nucleotide sequence ID" value="XM_040812261.1"/>
</dbReference>
<name>A0A1L9PIX8_ASPVE</name>
<evidence type="ECO:0000256" key="1">
    <source>
        <dbReference type="SAM" id="Phobius"/>
    </source>
</evidence>
<keyword evidence="3" id="KW-1185">Reference proteome</keyword>
<accession>A0A1L9PIX8</accession>
<evidence type="ECO:0000313" key="3">
    <source>
        <dbReference type="Proteomes" id="UP000184073"/>
    </source>
</evidence>
<proteinExistence type="predicted"/>